<dbReference type="Proteomes" id="UP000019149">
    <property type="component" value="Unassembled WGS sequence"/>
</dbReference>
<sequence>MFSFSANKVGLFFTEGSNSTKTVLFKDDYNKYVIHHESIAAEQIFFEGVLNHQLVQLNTILAIGIHPDRFYISLNYFSGN</sequence>
<proteinExistence type="predicted"/>
<comment type="caution">
    <text evidence="1">The sequence shown here is derived from an EMBL/GenBank/DDBJ whole genome shotgun (WGS) entry which is preliminary data.</text>
</comment>
<name>W6V9G8_ECHGR</name>
<dbReference type="RefSeq" id="XP_024354465.1">
    <property type="nucleotide sequence ID" value="XM_024491009.1"/>
</dbReference>
<evidence type="ECO:0000313" key="2">
    <source>
        <dbReference type="Proteomes" id="UP000019149"/>
    </source>
</evidence>
<protein>
    <submittedName>
        <fullName evidence="1">Uncharacterized protein</fullName>
    </submittedName>
</protein>
<dbReference type="CTD" id="36337475"/>
<evidence type="ECO:0000313" key="1">
    <source>
        <dbReference type="EMBL" id="EUB63269.1"/>
    </source>
</evidence>
<keyword evidence="2" id="KW-1185">Reference proteome</keyword>
<gene>
    <name evidence="1" type="ORF">EGR_01760</name>
</gene>
<dbReference type="KEGG" id="egl:EGR_01760"/>
<accession>W6V9G8</accession>
<organism evidence="1 2">
    <name type="scientific">Echinococcus granulosus</name>
    <name type="common">Hydatid tapeworm</name>
    <dbReference type="NCBI Taxonomy" id="6210"/>
    <lineage>
        <taxon>Eukaryota</taxon>
        <taxon>Metazoa</taxon>
        <taxon>Spiralia</taxon>
        <taxon>Lophotrochozoa</taxon>
        <taxon>Platyhelminthes</taxon>
        <taxon>Cestoda</taxon>
        <taxon>Eucestoda</taxon>
        <taxon>Cyclophyllidea</taxon>
        <taxon>Taeniidae</taxon>
        <taxon>Echinococcus</taxon>
        <taxon>Echinococcus granulosus group</taxon>
    </lineage>
</organism>
<dbReference type="AlphaFoldDB" id="W6V9G8"/>
<reference evidence="1 2" key="1">
    <citation type="journal article" date="2013" name="Nat. Genet.">
        <title>The genome of the hydatid tapeworm Echinococcus granulosus.</title>
        <authorList>
            <person name="Zheng H."/>
            <person name="Zhang W."/>
            <person name="Zhang L."/>
            <person name="Zhang Z."/>
            <person name="Li J."/>
            <person name="Lu G."/>
            <person name="Zhu Y."/>
            <person name="Wang Y."/>
            <person name="Huang Y."/>
            <person name="Liu J."/>
            <person name="Kang H."/>
            <person name="Chen J."/>
            <person name="Wang L."/>
            <person name="Chen A."/>
            <person name="Yu S."/>
            <person name="Gao Z."/>
            <person name="Jin L."/>
            <person name="Gu W."/>
            <person name="Wang Z."/>
            <person name="Zhao L."/>
            <person name="Shi B."/>
            <person name="Wen H."/>
            <person name="Lin R."/>
            <person name="Jones M.K."/>
            <person name="Brejova B."/>
            <person name="Vinar T."/>
            <person name="Zhao G."/>
            <person name="McManus D.P."/>
            <person name="Chen Z."/>
            <person name="Zhou Y."/>
            <person name="Wang S."/>
        </authorList>
    </citation>
    <scope>NUCLEOTIDE SEQUENCE [LARGE SCALE GENOMIC DNA]</scope>
</reference>
<dbReference type="EMBL" id="APAU02000007">
    <property type="protein sequence ID" value="EUB63269.1"/>
    <property type="molecule type" value="Genomic_DNA"/>
</dbReference>
<dbReference type="GeneID" id="36337475"/>